<keyword evidence="3" id="KW-1185">Reference proteome</keyword>
<dbReference type="EMBL" id="BAABHB010000005">
    <property type="protein sequence ID" value="GAA4408404.1"/>
    <property type="molecule type" value="Genomic_DNA"/>
</dbReference>
<dbReference type="RefSeq" id="WP_345268556.1">
    <property type="nucleotide sequence ID" value="NZ_BAABHB010000005.1"/>
</dbReference>
<feature type="transmembrane region" description="Helical" evidence="1">
    <location>
        <begin position="201"/>
        <end position="219"/>
    </location>
</feature>
<reference evidence="3" key="1">
    <citation type="journal article" date="2019" name="Int. J. Syst. Evol. Microbiol.">
        <title>The Global Catalogue of Microorganisms (GCM) 10K type strain sequencing project: providing services to taxonomists for standard genome sequencing and annotation.</title>
        <authorList>
            <consortium name="The Broad Institute Genomics Platform"/>
            <consortium name="The Broad Institute Genome Sequencing Center for Infectious Disease"/>
            <person name="Wu L."/>
            <person name="Ma J."/>
        </authorList>
    </citation>
    <scope>NUCLEOTIDE SEQUENCE [LARGE SCALE GENOMIC DNA]</scope>
    <source>
        <strain evidence="3">JCM 17925</strain>
    </source>
</reference>
<accession>A0ABP8KK56</accession>
<keyword evidence="1" id="KW-0472">Membrane</keyword>
<dbReference type="Pfam" id="PF07099">
    <property type="entry name" value="DUF1361"/>
    <property type="match status" value="1"/>
</dbReference>
<evidence type="ECO:0000313" key="3">
    <source>
        <dbReference type="Proteomes" id="UP001500936"/>
    </source>
</evidence>
<evidence type="ECO:0008006" key="4">
    <source>
        <dbReference type="Google" id="ProtNLM"/>
    </source>
</evidence>
<keyword evidence="1" id="KW-1133">Transmembrane helix</keyword>
<evidence type="ECO:0000256" key="1">
    <source>
        <dbReference type="SAM" id="Phobius"/>
    </source>
</evidence>
<feature type="transmembrane region" description="Helical" evidence="1">
    <location>
        <begin position="116"/>
        <end position="135"/>
    </location>
</feature>
<feature type="transmembrane region" description="Helical" evidence="1">
    <location>
        <begin position="43"/>
        <end position="64"/>
    </location>
</feature>
<sequence length="239" mass="26640">MKNIPCASFQRSSGEGLTALALLTVTGLGMVTARGLITGNWWFFTMLTWNLALAWFPLGIMLVLRDLTKAQVANRWLVGSALAGWLVFLPNAPYIITDLFHIRSVGESLLWFDTLTLFLFALTGLLAGLYATLLVHRLLNDMTQPALAWLVVLTAQGLAGFGIYLGRYGRWNSWDVLTHPGSLLKAIGYAMRDPMVLTLTLTYGVTLACLYVAFYLYGLRTHATGRPMRHWFDNTPLHD</sequence>
<proteinExistence type="predicted"/>
<feature type="transmembrane region" description="Helical" evidence="1">
    <location>
        <begin position="76"/>
        <end position="96"/>
    </location>
</feature>
<feature type="transmembrane region" description="Helical" evidence="1">
    <location>
        <begin position="147"/>
        <end position="166"/>
    </location>
</feature>
<keyword evidence="1" id="KW-0812">Transmembrane</keyword>
<dbReference type="Proteomes" id="UP001500936">
    <property type="component" value="Unassembled WGS sequence"/>
</dbReference>
<organism evidence="2 3">
    <name type="scientific">Nibrella viscosa</name>
    <dbReference type="NCBI Taxonomy" id="1084524"/>
    <lineage>
        <taxon>Bacteria</taxon>
        <taxon>Pseudomonadati</taxon>
        <taxon>Bacteroidota</taxon>
        <taxon>Cytophagia</taxon>
        <taxon>Cytophagales</taxon>
        <taxon>Spirosomataceae</taxon>
        <taxon>Nibrella</taxon>
    </lineage>
</organism>
<evidence type="ECO:0000313" key="2">
    <source>
        <dbReference type="EMBL" id="GAA4408404.1"/>
    </source>
</evidence>
<name>A0ABP8KK56_9BACT</name>
<comment type="caution">
    <text evidence="2">The sequence shown here is derived from an EMBL/GenBank/DDBJ whole genome shotgun (WGS) entry which is preliminary data.</text>
</comment>
<dbReference type="InterPro" id="IPR009793">
    <property type="entry name" value="DUF1361"/>
</dbReference>
<protein>
    <recommendedName>
        <fullName evidence="4">DUF1361 domain-containing protein</fullName>
    </recommendedName>
</protein>
<gene>
    <name evidence="2" type="ORF">GCM10023187_30200</name>
</gene>